<comment type="caution">
    <text evidence="1">The sequence shown here is derived from an EMBL/GenBank/DDBJ whole genome shotgun (WGS) entry which is preliminary data.</text>
</comment>
<dbReference type="RefSeq" id="WP_186857009.1">
    <property type="nucleotide sequence ID" value="NZ_JACOON010000002.1"/>
</dbReference>
<sequence length="46" mass="5004">MNPAEGGKEGVPGYQEGKTAACKALIRRFTANRKSKAGCDEKEYEL</sequence>
<keyword evidence="2" id="KW-1185">Reference proteome</keyword>
<dbReference type="EMBL" id="JACOON010000002">
    <property type="protein sequence ID" value="MBC5647478.1"/>
    <property type="molecule type" value="Genomic_DNA"/>
</dbReference>
<proteinExistence type="predicted"/>
<dbReference type="Proteomes" id="UP000606889">
    <property type="component" value="Unassembled WGS sequence"/>
</dbReference>
<gene>
    <name evidence="1" type="ORF">H8S18_03945</name>
</gene>
<evidence type="ECO:0000313" key="1">
    <source>
        <dbReference type="EMBL" id="MBC5647478.1"/>
    </source>
</evidence>
<evidence type="ECO:0000313" key="2">
    <source>
        <dbReference type="Proteomes" id="UP000606889"/>
    </source>
</evidence>
<accession>A0ABR7ECH4</accession>
<organism evidence="1 2">
    <name type="scientific">Christensenella tenuis</name>
    <dbReference type="NCBI Taxonomy" id="2763033"/>
    <lineage>
        <taxon>Bacteria</taxon>
        <taxon>Bacillati</taxon>
        <taxon>Bacillota</taxon>
        <taxon>Clostridia</taxon>
        <taxon>Christensenellales</taxon>
        <taxon>Christensenellaceae</taxon>
        <taxon>Christensenella</taxon>
    </lineage>
</organism>
<name>A0ABR7ECH4_9FIRM</name>
<protein>
    <submittedName>
        <fullName evidence="1">Uncharacterized protein</fullName>
    </submittedName>
</protein>
<reference evidence="1 2" key="1">
    <citation type="submission" date="2020-08" db="EMBL/GenBank/DDBJ databases">
        <title>Genome public.</title>
        <authorList>
            <person name="Liu C."/>
            <person name="Sun Q."/>
        </authorList>
    </citation>
    <scope>NUCLEOTIDE SEQUENCE [LARGE SCALE GENOMIC DNA]</scope>
    <source>
        <strain evidence="1 2">NSJ-35</strain>
    </source>
</reference>